<comment type="caution">
    <text evidence="2">The sequence shown here is derived from an EMBL/GenBank/DDBJ whole genome shotgun (WGS) entry which is preliminary data.</text>
</comment>
<dbReference type="AlphaFoldDB" id="A0AAV3TZ29"/>
<keyword evidence="1" id="KW-1133">Transmembrane helix</keyword>
<gene>
    <name evidence="2" type="ORF">GCM10025791_08460</name>
</gene>
<evidence type="ECO:0000313" key="3">
    <source>
        <dbReference type="Proteomes" id="UP001409585"/>
    </source>
</evidence>
<dbReference type="InterPro" id="IPR021257">
    <property type="entry name" value="DUF2809"/>
</dbReference>
<feature type="transmembrane region" description="Helical" evidence="1">
    <location>
        <begin position="58"/>
        <end position="78"/>
    </location>
</feature>
<dbReference type="Proteomes" id="UP001409585">
    <property type="component" value="Unassembled WGS sequence"/>
</dbReference>
<dbReference type="EMBL" id="BAABLX010000007">
    <property type="protein sequence ID" value="GAA4934004.1"/>
    <property type="molecule type" value="Genomic_DNA"/>
</dbReference>
<name>A0AAV3TZ29_9ALTE</name>
<proteinExistence type="predicted"/>
<dbReference type="RefSeq" id="WP_345417551.1">
    <property type="nucleotide sequence ID" value="NZ_AP031496.1"/>
</dbReference>
<organism evidence="2 3">
    <name type="scientific">Halioxenophilus aromaticivorans</name>
    <dbReference type="NCBI Taxonomy" id="1306992"/>
    <lineage>
        <taxon>Bacteria</taxon>
        <taxon>Pseudomonadati</taxon>
        <taxon>Pseudomonadota</taxon>
        <taxon>Gammaproteobacteria</taxon>
        <taxon>Alteromonadales</taxon>
        <taxon>Alteromonadaceae</taxon>
        <taxon>Halioxenophilus</taxon>
    </lineage>
</organism>
<reference evidence="3" key="1">
    <citation type="journal article" date="2019" name="Int. J. Syst. Evol. Microbiol.">
        <title>The Global Catalogue of Microorganisms (GCM) 10K type strain sequencing project: providing services to taxonomists for standard genome sequencing and annotation.</title>
        <authorList>
            <consortium name="The Broad Institute Genomics Platform"/>
            <consortium name="The Broad Institute Genome Sequencing Center for Infectious Disease"/>
            <person name="Wu L."/>
            <person name="Ma J."/>
        </authorList>
    </citation>
    <scope>NUCLEOTIDE SEQUENCE [LARGE SCALE GENOMIC DNA]</scope>
    <source>
        <strain evidence="3">JCM 19134</strain>
    </source>
</reference>
<feature type="transmembrane region" description="Helical" evidence="1">
    <location>
        <begin position="105"/>
        <end position="124"/>
    </location>
</feature>
<accession>A0AAV3TZ29</accession>
<keyword evidence="1" id="KW-0812">Transmembrane</keyword>
<dbReference type="Pfam" id="PF10990">
    <property type="entry name" value="DUF2809"/>
    <property type="match status" value="1"/>
</dbReference>
<protein>
    <submittedName>
        <fullName evidence="2">DUF2809 domain-containing protein</fullName>
    </submittedName>
</protein>
<feature type="transmembrane region" description="Helical" evidence="1">
    <location>
        <begin position="32"/>
        <end position="49"/>
    </location>
</feature>
<sequence>MTNRFSIALCLVFVITLGLASRKFHWLLPELLGYYPGDALWAAAAYMAWKLLLPKSDIISLAAAAVLTSYAVEFSQLYQADWINHIRNYRLGHLLLGARFNQWDLIAYLAGVLMITITDYLILISKR</sequence>
<evidence type="ECO:0000313" key="2">
    <source>
        <dbReference type="EMBL" id="GAA4934004.1"/>
    </source>
</evidence>
<evidence type="ECO:0000256" key="1">
    <source>
        <dbReference type="SAM" id="Phobius"/>
    </source>
</evidence>
<keyword evidence="1" id="KW-0472">Membrane</keyword>
<keyword evidence="3" id="KW-1185">Reference proteome</keyword>